<name>A0A0U1L138_9FIRM</name>
<evidence type="ECO:0000259" key="2">
    <source>
        <dbReference type="PROSITE" id="PS51084"/>
    </source>
</evidence>
<organism evidence="3 4">
    <name type="scientific">Sporomusa ovata</name>
    <dbReference type="NCBI Taxonomy" id="2378"/>
    <lineage>
        <taxon>Bacteria</taxon>
        <taxon>Bacillati</taxon>
        <taxon>Bacillota</taxon>
        <taxon>Negativicutes</taxon>
        <taxon>Selenomonadales</taxon>
        <taxon>Sporomusaceae</taxon>
        <taxon>Sporomusa</taxon>
    </lineage>
</organism>
<dbReference type="Gene3D" id="3.30.428.10">
    <property type="entry name" value="HIT-like"/>
    <property type="match status" value="1"/>
</dbReference>
<reference evidence="4" key="1">
    <citation type="submission" date="2015-03" db="EMBL/GenBank/DDBJ databases">
        <authorList>
            <person name="Nijsse Bart"/>
        </authorList>
    </citation>
    <scope>NUCLEOTIDE SEQUENCE [LARGE SCALE GENOMIC DNA]</scope>
</reference>
<keyword evidence="4" id="KW-1185">Reference proteome</keyword>
<protein>
    <recommendedName>
        <fullName evidence="2">HIT domain-containing protein</fullName>
    </recommendedName>
</protein>
<dbReference type="InterPro" id="IPR011146">
    <property type="entry name" value="HIT-like"/>
</dbReference>
<evidence type="ECO:0000313" key="3">
    <source>
        <dbReference type="EMBL" id="CQR73255.1"/>
    </source>
</evidence>
<dbReference type="SUPFAM" id="SSF54197">
    <property type="entry name" value="HIT-like"/>
    <property type="match status" value="1"/>
</dbReference>
<feature type="domain" description="HIT" evidence="2">
    <location>
        <begin position="1"/>
        <end position="61"/>
    </location>
</feature>
<sequence>MENLEQVKQEELFELTNILKSVTKALVKENDIDRVYILSLGEETSHFHFHVFPRYKWMLNFPNEDICINDKLDGAKLFSFIRQKYKADKQELFDNRLFSIVSRVRELMTNL</sequence>
<dbReference type="EMBL" id="CTRP01000012">
    <property type="protein sequence ID" value="CQR73255.1"/>
    <property type="molecule type" value="Genomic_DNA"/>
</dbReference>
<evidence type="ECO:0000313" key="4">
    <source>
        <dbReference type="Proteomes" id="UP000049855"/>
    </source>
</evidence>
<accession>A0A0U1L138</accession>
<dbReference type="InterPro" id="IPR036265">
    <property type="entry name" value="HIT-like_sf"/>
</dbReference>
<gene>
    <name evidence="3" type="ORF">SpAn4DRAFT_2487</name>
</gene>
<evidence type="ECO:0000256" key="1">
    <source>
        <dbReference type="PROSITE-ProRule" id="PRU00464"/>
    </source>
</evidence>
<dbReference type="Proteomes" id="UP000049855">
    <property type="component" value="Unassembled WGS sequence"/>
</dbReference>
<dbReference type="GO" id="GO:0003824">
    <property type="term" value="F:catalytic activity"/>
    <property type="evidence" value="ECO:0007669"/>
    <property type="project" value="InterPro"/>
</dbReference>
<proteinExistence type="predicted"/>
<dbReference type="PROSITE" id="PS51084">
    <property type="entry name" value="HIT_2"/>
    <property type="match status" value="1"/>
</dbReference>
<dbReference type="Pfam" id="PF01230">
    <property type="entry name" value="HIT"/>
    <property type="match status" value="1"/>
</dbReference>
<feature type="short sequence motif" description="Histidine triad motif" evidence="1">
    <location>
        <begin position="46"/>
        <end position="50"/>
    </location>
</feature>
<dbReference type="AlphaFoldDB" id="A0A0U1L138"/>